<evidence type="ECO:0000256" key="2">
    <source>
        <dbReference type="ARBA" id="ARBA00008789"/>
    </source>
</evidence>
<evidence type="ECO:0000313" key="10">
    <source>
        <dbReference type="Proteomes" id="UP000001593"/>
    </source>
</evidence>
<evidence type="ECO:0000256" key="5">
    <source>
        <dbReference type="ARBA" id="ARBA00022989"/>
    </source>
</evidence>
<dbReference type="OrthoDB" id="5963173at2759"/>
<keyword evidence="4 7" id="KW-0812">Transmembrane</keyword>
<dbReference type="HOGENOM" id="CLU_633579_0_0_1"/>
<dbReference type="GO" id="GO:0005886">
    <property type="term" value="C:plasma membrane"/>
    <property type="evidence" value="ECO:0007669"/>
    <property type="project" value="UniProtKB-SubCell"/>
</dbReference>
<dbReference type="PANTHER" id="PTHR16024:SF6">
    <property type="entry name" value="XK-RELATED PROTEIN"/>
    <property type="match status" value="1"/>
</dbReference>
<dbReference type="Pfam" id="PF09815">
    <property type="entry name" value="XK-related"/>
    <property type="match status" value="1"/>
</dbReference>
<dbReference type="InterPro" id="IPR018629">
    <property type="entry name" value="XK-rel"/>
</dbReference>
<sequence>MPLPLEKSVVLYKTDLFCFLVSAIFSIADIGSDIATCAVYFSNARYVWFGFCVGFTIAPSICMTVSYLIKHMGTLGLRSTFTSIVCLICFGSSVLKLKLFWLCIRNFSEVWSRQGYMVMMESEKRDIRSGNVYNFVEALIENVPQMVLQGYILMVQDERVHYVQYASLTISLIGLVATIAKFENSSLPGDPLRAYFIIIMSYTSFLLTARMLTIVTFLVAYEWILALILGAHFILCTVLYCIRNKERARDRDLWWVAVLLLPCYLFVFIGFKLKALRLRSFEVKLKRSLLSASLYYALFSIENILMVSFYYSNPTVRDWYSSGVTACVIMLTLIGVFVNLVFTSIYFKEYSRTRHLLRQQGARRSSRYDRNAHARFSRRLKVSPEPDKPEHLDNKRHSLAAWPVRESGGLGNPSDRRHSLPPPSPKPCSSTDT</sequence>
<evidence type="ECO:0000256" key="6">
    <source>
        <dbReference type="ARBA" id="ARBA00023136"/>
    </source>
</evidence>
<feature type="region of interest" description="Disordered" evidence="8">
    <location>
        <begin position="379"/>
        <end position="433"/>
    </location>
</feature>
<dbReference type="KEGG" id="nve:5516054"/>
<feature type="transmembrane region" description="Helical" evidence="7">
    <location>
        <begin position="47"/>
        <end position="69"/>
    </location>
</feature>
<dbReference type="InParanoid" id="A7RWX4"/>
<feature type="transmembrane region" description="Helical" evidence="7">
    <location>
        <begin position="323"/>
        <end position="347"/>
    </location>
</feature>
<feature type="transmembrane region" description="Helical" evidence="7">
    <location>
        <begin position="293"/>
        <end position="311"/>
    </location>
</feature>
<keyword evidence="3" id="KW-1003">Cell membrane</keyword>
<accession>A7RWX4</accession>
<feature type="transmembrane region" description="Helical" evidence="7">
    <location>
        <begin position="194"/>
        <end position="217"/>
    </location>
</feature>
<feature type="transmembrane region" description="Helical" evidence="7">
    <location>
        <begin position="162"/>
        <end position="182"/>
    </location>
</feature>
<dbReference type="InterPro" id="IPR050895">
    <property type="entry name" value="XK-related_scramblase"/>
</dbReference>
<dbReference type="OMA" id="WIQIASI"/>
<comment type="similarity">
    <text evidence="2 7">Belongs to the XK family.</text>
</comment>
<keyword evidence="5 7" id="KW-1133">Transmembrane helix</keyword>
<feature type="transmembrane region" description="Helical" evidence="7">
    <location>
        <begin position="16"/>
        <end position="41"/>
    </location>
</feature>
<protein>
    <recommendedName>
        <fullName evidence="7">XK-related protein</fullName>
    </recommendedName>
</protein>
<comment type="subcellular location">
    <subcellularLocation>
        <location evidence="1">Cell membrane</location>
        <topology evidence="1">Multi-pass membrane protein</topology>
    </subcellularLocation>
    <subcellularLocation>
        <location evidence="7">Membrane</location>
        <topology evidence="7">Multi-pass membrane protein</topology>
    </subcellularLocation>
</comment>
<feature type="transmembrane region" description="Helical" evidence="7">
    <location>
        <begin position="254"/>
        <end position="273"/>
    </location>
</feature>
<dbReference type="GO" id="GO:0016020">
    <property type="term" value="C:membrane"/>
    <property type="evidence" value="ECO:0000318"/>
    <property type="project" value="GO_Central"/>
</dbReference>
<gene>
    <name evidence="9" type="ORF">NEMVEDRAFT_v1g203370</name>
</gene>
<feature type="transmembrane region" description="Helical" evidence="7">
    <location>
        <begin position="223"/>
        <end position="242"/>
    </location>
</feature>
<dbReference type="PhylomeDB" id="A7RWX4"/>
<feature type="transmembrane region" description="Helical" evidence="7">
    <location>
        <begin position="81"/>
        <end position="101"/>
    </location>
</feature>
<evidence type="ECO:0000256" key="8">
    <source>
        <dbReference type="SAM" id="MobiDB-lite"/>
    </source>
</evidence>
<dbReference type="EMBL" id="DS469548">
    <property type="protein sequence ID" value="EDO44099.1"/>
    <property type="molecule type" value="Genomic_DNA"/>
</dbReference>
<evidence type="ECO:0000256" key="7">
    <source>
        <dbReference type="RuleBase" id="RU910716"/>
    </source>
</evidence>
<evidence type="ECO:0000256" key="4">
    <source>
        <dbReference type="ARBA" id="ARBA00022692"/>
    </source>
</evidence>
<feature type="compositionally biased region" description="Basic and acidic residues" evidence="8">
    <location>
        <begin position="382"/>
        <end position="396"/>
    </location>
</feature>
<dbReference type="AlphaFoldDB" id="A7RWX4"/>
<dbReference type="Proteomes" id="UP000001593">
    <property type="component" value="Unassembled WGS sequence"/>
</dbReference>
<proteinExistence type="inferred from homology"/>
<reference evidence="9 10" key="1">
    <citation type="journal article" date="2007" name="Science">
        <title>Sea anemone genome reveals ancestral eumetazoan gene repertoire and genomic organization.</title>
        <authorList>
            <person name="Putnam N.H."/>
            <person name="Srivastava M."/>
            <person name="Hellsten U."/>
            <person name="Dirks B."/>
            <person name="Chapman J."/>
            <person name="Salamov A."/>
            <person name="Terry A."/>
            <person name="Shapiro H."/>
            <person name="Lindquist E."/>
            <person name="Kapitonov V.V."/>
            <person name="Jurka J."/>
            <person name="Genikhovich G."/>
            <person name="Grigoriev I.V."/>
            <person name="Lucas S.M."/>
            <person name="Steele R.E."/>
            <person name="Finnerty J.R."/>
            <person name="Technau U."/>
            <person name="Martindale M.Q."/>
            <person name="Rokhsar D.S."/>
        </authorList>
    </citation>
    <scope>NUCLEOTIDE SEQUENCE [LARGE SCALE GENOMIC DNA]</scope>
    <source>
        <strain evidence="10">CH2 X CH6</strain>
    </source>
</reference>
<dbReference type="PANTHER" id="PTHR16024">
    <property type="entry name" value="XK-RELATED PROTEIN"/>
    <property type="match status" value="1"/>
</dbReference>
<evidence type="ECO:0000313" key="9">
    <source>
        <dbReference type="EMBL" id="EDO44099.1"/>
    </source>
</evidence>
<organism evidence="9 10">
    <name type="scientific">Nematostella vectensis</name>
    <name type="common">Starlet sea anemone</name>
    <dbReference type="NCBI Taxonomy" id="45351"/>
    <lineage>
        <taxon>Eukaryota</taxon>
        <taxon>Metazoa</taxon>
        <taxon>Cnidaria</taxon>
        <taxon>Anthozoa</taxon>
        <taxon>Hexacorallia</taxon>
        <taxon>Actiniaria</taxon>
        <taxon>Edwardsiidae</taxon>
        <taxon>Nematostella</taxon>
    </lineage>
</organism>
<evidence type="ECO:0000256" key="3">
    <source>
        <dbReference type="ARBA" id="ARBA00022475"/>
    </source>
</evidence>
<keyword evidence="6 7" id="KW-0472">Membrane</keyword>
<evidence type="ECO:0000256" key="1">
    <source>
        <dbReference type="ARBA" id="ARBA00004651"/>
    </source>
</evidence>
<keyword evidence="10" id="KW-1185">Reference proteome</keyword>
<name>A7RWX4_NEMVE</name>